<organism evidence="12 13">
    <name type="scientific">Candida albicans (strain SC5314 / ATCC MYA-2876)</name>
    <name type="common">Yeast</name>
    <dbReference type="NCBI Taxonomy" id="237561"/>
    <lineage>
        <taxon>Eukaryota</taxon>
        <taxon>Fungi</taxon>
        <taxon>Dikarya</taxon>
        <taxon>Ascomycota</taxon>
        <taxon>Saccharomycotina</taxon>
        <taxon>Pichiomycetes</taxon>
        <taxon>Debaryomycetaceae</taxon>
        <taxon>Candida/Lodderomyces clade</taxon>
        <taxon>Candida</taxon>
    </lineage>
</organism>
<dbReference type="GO" id="GO:0006357">
    <property type="term" value="P:regulation of transcription by RNA polymerase II"/>
    <property type="evidence" value="ECO:0000318"/>
    <property type="project" value="GO_Central"/>
</dbReference>
<feature type="compositionally biased region" description="Polar residues" evidence="9">
    <location>
        <begin position="265"/>
        <end position="275"/>
    </location>
</feature>
<dbReference type="PRINTS" id="PR00503">
    <property type="entry name" value="BROMODOMAIN"/>
</dbReference>
<feature type="domain" description="Bromo" evidence="10">
    <location>
        <begin position="428"/>
        <end position="498"/>
    </location>
</feature>
<reference evidence="12 13" key="3">
    <citation type="journal article" date="2013" name="Genome Biol.">
        <title>Assembly of a phased diploid Candida albicans genome facilitates allele-specific measurements and provides a simple model for repeat and indel structure.</title>
        <authorList>
            <person name="Muzzey D."/>
            <person name="Schwartz K."/>
            <person name="Weissman J.S."/>
            <person name="Sherlock G."/>
        </authorList>
    </citation>
    <scope>NUCLEOTIDE SEQUENCE [LARGE SCALE GENOMIC DNA]</scope>
    <source>
        <strain evidence="13">SC5314 / ATCC MYA-2876</strain>
    </source>
</reference>
<accession>A0A1D8PU33</accession>
<dbReference type="GO" id="GO:0046982">
    <property type="term" value="F:protein heterodimerization activity"/>
    <property type="evidence" value="ECO:0007669"/>
    <property type="project" value="InterPro"/>
</dbReference>
<dbReference type="Pfam" id="PF00439">
    <property type="entry name" value="Bromodomain"/>
    <property type="match status" value="1"/>
</dbReference>
<dbReference type="GO" id="GO:0046695">
    <property type="term" value="C:SLIK (SAGA-like) complex"/>
    <property type="evidence" value="ECO:0007669"/>
    <property type="project" value="InterPro"/>
</dbReference>
<evidence type="ECO:0000256" key="8">
    <source>
        <dbReference type="PROSITE-ProRule" id="PRU00035"/>
    </source>
</evidence>
<dbReference type="SUPFAM" id="SSF47370">
    <property type="entry name" value="Bromodomain"/>
    <property type="match status" value="1"/>
</dbReference>
<feature type="compositionally biased region" description="Basic and acidic residues" evidence="9">
    <location>
        <begin position="1227"/>
        <end position="1246"/>
    </location>
</feature>
<feature type="region of interest" description="Disordered" evidence="9">
    <location>
        <begin position="265"/>
        <end position="287"/>
    </location>
</feature>
<dbReference type="EMBL" id="CP017630">
    <property type="protein sequence ID" value="AOW31653.1"/>
    <property type="molecule type" value="Genomic_DNA"/>
</dbReference>
<dbReference type="InterPro" id="IPR006565">
    <property type="entry name" value="BTP"/>
</dbReference>
<dbReference type="AlphaFoldDB" id="A0A1D8PU33"/>
<comment type="subcellular location">
    <subcellularLocation>
        <location evidence="1">Nucleus</location>
    </subcellularLocation>
</comment>
<feature type="compositionally biased region" description="Basic and acidic residues" evidence="9">
    <location>
        <begin position="1273"/>
        <end position="1283"/>
    </location>
</feature>
<reference evidence="12 13" key="1">
    <citation type="journal article" date="2004" name="Proc. Natl. Acad. Sci. U.S.A.">
        <title>The diploid genome sequence of Candida albicans.</title>
        <authorList>
            <person name="Jones T."/>
            <person name="Federspiel N.A."/>
            <person name="Chibana H."/>
            <person name="Dungan J."/>
            <person name="Kalman S."/>
            <person name="Magee B.B."/>
            <person name="Newport G."/>
            <person name="Thorstenson Y.R."/>
            <person name="Agabian N."/>
            <person name="Magee P.T."/>
            <person name="Davis R.W."/>
            <person name="Scherer S."/>
        </authorList>
    </citation>
    <scope>NUCLEOTIDE SEQUENCE [LARGE SCALE GENOMIC DNA]</scope>
    <source>
        <strain evidence="13">SC5314 / ATCC MYA-2876</strain>
    </source>
</reference>
<dbReference type="GO" id="GO:0005198">
    <property type="term" value="F:structural molecule activity"/>
    <property type="evidence" value="ECO:0000318"/>
    <property type="project" value="GO_Central"/>
</dbReference>
<dbReference type="GeneID" id="3638928"/>
<reference evidence="12 13" key="2">
    <citation type="journal article" date="2007" name="Genome Biol.">
        <title>Assembly of the Candida albicans genome into sixteen supercontigs aligned on the eight chromosomes.</title>
        <authorList>
            <person name="van het Hoog M."/>
            <person name="Rast T.J."/>
            <person name="Martchenko M."/>
            <person name="Grindle S."/>
            <person name="Dignard D."/>
            <person name="Hogues H."/>
            <person name="Cuomo C."/>
            <person name="Berriman M."/>
            <person name="Scherer S."/>
            <person name="Magee B.B."/>
            <person name="Whiteway M."/>
            <person name="Chibana H."/>
            <person name="Nantel A."/>
            <person name="Magee P.T."/>
        </authorList>
    </citation>
    <scope>GENOME REANNOTATION</scope>
    <source>
        <strain evidence="13">SC5314 / ATCC MYA-2876</strain>
    </source>
</reference>
<dbReference type="Gene3D" id="1.10.20.10">
    <property type="entry name" value="Histone, subunit A"/>
    <property type="match status" value="1"/>
</dbReference>
<evidence type="ECO:0000256" key="7">
    <source>
        <dbReference type="ARBA" id="ARBA00093633"/>
    </source>
</evidence>
<feature type="compositionally biased region" description="Polar residues" evidence="9">
    <location>
        <begin position="1298"/>
        <end position="1307"/>
    </location>
</feature>
<feature type="region of interest" description="Disordered" evidence="9">
    <location>
        <begin position="188"/>
        <end position="243"/>
    </location>
</feature>
<evidence type="ECO:0000256" key="9">
    <source>
        <dbReference type="SAM" id="MobiDB-lite"/>
    </source>
</evidence>
<evidence type="ECO:0000313" key="12">
    <source>
        <dbReference type="EMBL" id="AOW31653.1"/>
    </source>
</evidence>
<dbReference type="CDD" id="cd22927">
    <property type="entry name" value="HFD_SPT7"/>
    <property type="match status" value="1"/>
</dbReference>
<dbReference type="CGD" id="CAL0000181512">
    <property type="gene designation" value="SPT7"/>
</dbReference>
<evidence type="ECO:0000313" key="11">
    <source>
        <dbReference type="CGD" id="CAL0000181512"/>
    </source>
</evidence>
<dbReference type="InterPro" id="IPR037782">
    <property type="entry name" value="Spt7"/>
</dbReference>
<keyword evidence="2" id="KW-0597">Phosphoprotein</keyword>
<feature type="region of interest" description="Disordered" evidence="9">
    <location>
        <begin position="335"/>
        <end position="354"/>
    </location>
</feature>
<dbReference type="InterPro" id="IPR036427">
    <property type="entry name" value="Bromodomain-like_sf"/>
</dbReference>
<dbReference type="eggNOG" id="KOG1472">
    <property type="taxonomic scope" value="Eukaryota"/>
</dbReference>
<feature type="region of interest" description="Disordered" evidence="9">
    <location>
        <begin position="1180"/>
        <end position="1202"/>
    </location>
</feature>
<dbReference type="OMA" id="YRRSEAK"/>
<feature type="compositionally biased region" description="Polar residues" evidence="9">
    <location>
        <begin position="585"/>
        <end position="603"/>
    </location>
</feature>
<dbReference type="GO" id="GO:0005634">
    <property type="term" value="C:nucleus"/>
    <property type="evidence" value="ECO:0007669"/>
    <property type="project" value="UniProtKB-SubCell"/>
</dbReference>
<dbReference type="Gene3D" id="1.20.920.10">
    <property type="entry name" value="Bromodomain-like"/>
    <property type="match status" value="1"/>
</dbReference>
<name>A0A1D8PU33_CANAL</name>
<feature type="compositionally biased region" description="Acidic residues" evidence="9">
    <location>
        <begin position="206"/>
        <end position="223"/>
    </location>
</feature>
<evidence type="ECO:0000256" key="4">
    <source>
        <dbReference type="ARBA" id="ARBA00023117"/>
    </source>
</evidence>
<protein>
    <recommendedName>
        <fullName evidence="7">SAGA complex subunit Spt7</fullName>
    </recommendedName>
</protein>
<dbReference type="VEuPathDB" id="FungiDB:CR_09980W_A"/>
<feature type="region of interest" description="Disordered" evidence="9">
    <location>
        <begin position="526"/>
        <end position="620"/>
    </location>
</feature>
<dbReference type="SMART" id="SM00297">
    <property type="entry name" value="BROMO"/>
    <property type="match status" value="1"/>
</dbReference>
<proteinExistence type="predicted"/>
<feature type="compositionally biased region" description="Basic and acidic residues" evidence="9">
    <location>
        <begin position="96"/>
        <end position="114"/>
    </location>
</feature>
<feature type="compositionally biased region" description="Basic and acidic residues" evidence="9">
    <location>
        <begin position="1184"/>
        <end position="1202"/>
    </location>
</feature>
<evidence type="ECO:0000256" key="5">
    <source>
        <dbReference type="ARBA" id="ARBA00023163"/>
    </source>
</evidence>
<dbReference type="KEGG" id="cal:CAALFM_CR09980WA"/>
<dbReference type="PANTHER" id="PTHR47343:SF1">
    <property type="entry name" value="TRANSCRIPTIONAL ACTIVATOR SPT7"/>
    <property type="match status" value="1"/>
</dbReference>
<evidence type="ECO:0000256" key="2">
    <source>
        <dbReference type="ARBA" id="ARBA00022553"/>
    </source>
</evidence>
<feature type="compositionally biased region" description="Acidic residues" evidence="9">
    <location>
        <begin position="604"/>
        <end position="615"/>
    </location>
</feature>
<dbReference type="PANTHER" id="PTHR47343">
    <property type="entry name" value="TRANSCRIPTIONAL ACTIVATOR SPT7"/>
    <property type="match status" value="1"/>
</dbReference>
<dbReference type="InterPro" id="IPR009072">
    <property type="entry name" value="Histone-fold"/>
</dbReference>
<dbReference type="CDD" id="cd05510">
    <property type="entry name" value="Bromo_SPT7_like"/>
    <property type="match status" value="1"/>
</dbReference>
<gene>
    <name evidence="11 12" type="primary">SPT7</name>
    <name evidence="12" type="ordered locus">CAALFM_CR09980WA</name>
    <name evidence="11" type="ordered locus">orf19.7572</name>
</gene>
<dbReference type="SMR" id="A0A1D8PU33"/>
<sequence>MDKLETFQRNDPRKLFELANQLNERSFFAIFLNETQFKIINHILSLDNFEIWTNFLEGNCYISYLQPEDKNDKPETPNTNENNESAGGERIQNNSSDRDTPTLNNNDKKNDSNKETMQAELETPETLFPEGAEMIKKLALHVRYLLWEKAIDFYYNSKVLDESNNILDEVSDDYQLIDSLDNIVDEKASNESEKKEAVEKLKVREIEDDYDDDDEDEDEDEDNNDKPNTTDLANNNSNSSESRLAYNSNEQLVLEIPLSIFKTKQQETNGTQDRISNSLSADGNSSSNNFGVIKQLEENNNEDQDKLLQEFNKVYHNFEYDRETLLKRRKLEKSDMQLESNKSNKGDNASDSKSATHIDMNLGAASTSLQHLLSTIQSKRNKVPLNDHELRTLFMDVRKNRGKWANDDRVGQEELYEACEKVVTELRGYTEHSTFFLNKVSKREAPNYGLIIKKPMDLNTVLKKLKNLAYNSKQEFVDDLMLIWSNCLTYNADPAHFIRAHAIAMQKKTIKLIPTIPDIRIRNRAEVEKEEEVENGKRDEEEDSLGGKSMKKGRKRSRQDEIKAEAEAETPNSPSPAGTPFLASEVNSVRENTPAATDNGNVSNDEEEEEEEDTDNINGTATGISGMVDGDDEEFDPELQAWRTLTAKSRANYCAQRADLFDENGHLKSDVPAICRKSNEMSNFNEYLNNKEVISKSKSLLENDEPYLLEYDVAGGIPGIAYCGVDKETEETYENKLVDIYLQQTSGDASKIKSDFVLSTNSGLNKVYFENICEIQEIRKICFKISLIRQMQTQQFVHHTQMKQPEIQTLKEIDVDAASKLPNHDASTGDVQFSVFRRNIAKIAMQTGFETTQQAAINTLTQVAERYLGNLIKSLKLHSETTSDNRLPPREILLLSLLENGVDRPDDLYTFVQERVVKQQGKLKDLRIKLSNFLKDLLRPGLENFNEKSFEDNSEQFMTGDFSNGIGDDFFGFKELGLDKEFKMLTSSIPIYLLHSRLHNQFTTGGGTAQRNKYEDLQEYEPDKIHGNEVDKQIGILISFYQTLYEKSQTFYVKAQKKKGESMELPPDNIFILTEDEDLPQKQRNVRPKLPPTGRISSIKKKIIANSFFLPEEEELQKQEMELKAKEEAEAAAAAAAAAANSTQTAETAQVMKPVDSLEMSETLNTSDIADMLREIESANAPVSREEQLPEKQFNTEEKKVGLPKTDANELKYEPVDEQSKIYATTEKNDNVKGIENKPKQEDFKQIENNQENKNLEEIEDTLEDDTEIENSDSTKLDIKENETLVYESEVDPDESSIDSLFEQNEE</sequence>
<keyword evidence="6" id="KW-0539">Nucleus</keyword>
<evidence type="ECO:0000256" key="1">
    <source>
        <dbReference type="ARBA" id="ARBA00004123"/>
    </source>
</evidence>
<feature type="compositionally biased region" description="Polar residues" evidence="9">
    <location>
        <begin position="226"/>
        <end position="243"/>
    </location>
</feature>
<dbReference type="GO" id="GO:0071466">
    <property type="term" value="P:cellular response to xenobiotic stimulus"/>
    <property type="evidence" value="ECO:0000315"/>
    <property type="project" value="CGD"/>
</dbReference>
<dbReference type="InterPro" id="IPR001487">
    <property type="entry name" value="Bromodomain"/>
</dbReference>
<dbReference type="Proteomes" id="UP000000559">
    <property type="component" value="Chromosome R"/>
</dbReference>
<feature type="compositionally biased region" description="Low complexity" evidence="9">
    <location>
        <begin position="276"/>
        <end position="287"/>
    </location>
</feature>
<dbReference type="OrthoDB" id="21449at2759"/>
<dbReference type="RefSeq" id="XP_719334.1">
    <property type="nucleotide sequence ID" value="XM_714241.1"/>
</dbReference>
<feature type="compositionally biased region" description="Acidic residues" evidence="9">
    <location>
        <begin position="1258"/>
        <end position="1271"/>
    </location>
</feature>
<feature type="region of interest" description="Disordered" evidence="9">
    <location>
        <begin position="1224"/>
        <end position="1307"/>
    </location>
</feature>
<keyword evidence="4 8" id="KW-0103">Bromodomain</keyword>
<feature type="compositionally biased region" description="Basic and acidic residues" evidence="9">
    <location>
        <begin position="188"/>
        <end position="205"/>
    </location>
</feature>
<dbReference type="FunFam" id="1.20.920.10:FF:000032">
    <property type="entry name" value="Transcriptional activator spt7"/>
    <property type="match status" value="1"/>
</dbReference>
<dbReference type="FunCoup" id="A0A1D8PU33">
    <property type="interactions" value="529"/>
</dbReference>
<keyword evidence="13" id="KW-1185">Reference proteome</keyword>
<keyword evidence="3" id="KW-0805">Transcription regulation</keyword>
<dbReference type="InParanoid" id="A0A1D8PU33"/>
<evidence type="ECO:0000256" key="6">
    <source>
        <dbReference type="ARBA" id="ARBA00023242"/>
    </source>
</evidence>
<dbReference type="GO" id="GO:0006325">
    <property type="term" value="P:chromatin organization"/>
    <property type="evidence" value="ECO:0007669"/>
    <property type="project" value="UniProtKB-ARBA"/>
</dbReference>
<keyword evidence="5" id="KW-0804">Transcription</keyword>
<dbReference type="GO" id="GO:0000124">
    <property type="term" value="C:SAGA complex"/>
    <property type="evidence" value="ECO:0000318"/>
    <property type="project" value="GO_Central"/>
</dbReference>
<evidence type="ECO:0000256" key="3">
    <source>
        <dbReference type="ARBA" id="ARBA00023015"/>
    </source>
</evidence>
<evidence type="ECO:0000313" key="13">
    <source>
        <dbReference type="Proteomes" id="UP000000559"/>
    </source>
</evidence>
<feature type="region of interest" description="Disordered" evidence="9">
    <location>
        <begin position="67"/>
        <end position="125"/>
    </location>
</feature>
<dbReference type="Pfam" id="PF07524">
    <property type="entry name" value="Bromo_TP"/>
    <property type="match status" value="1"/>
</dbReference>
<dbReference type="STRING" id="237561.A0A1D8PU33"/>
<dbReference type="PROSITE" id="PS50014">
    <property type="entry name" value="BROMODOMAIN_2"/>
    <property type="match status" value="1"/>
</dbReference>
<evidence type="ECO:0000259" key="10">
    <source>
        <dbReference type="PROSITE" id="PS50014"/>
    </source>
</evidence>